<dbReference type="GO" id="GO:0000379">
    <property type="term" value="P:tRNA-type intron splice site recognition and cleavage"/>
    <property type="evidence" value="ECO:0007669"/>
    <property type="project" value="TreeGrafter"/>
</dbReference>
<evidence type="ECO:0000256" key="2">
    <source>
        <dbReference type="ARBA" id="ARBA00012573"/>
    </source>
</evidence>
<keyword evidence="9" id="KW-1185">Reference proteome</keyword>
<feature type="domain" description="TSEN34 N-terminal" evidence="7">
    <location>
        <begin position="15"/>
        <end position="71"/>
    </location>
</feature>
<comment type="catalytic activity">
    <reaction evidence="5">
        <text>pretRNA = a 3'-half-tRNA molecule with a 5'-OH end + a 5'-half-tRNA molecule with a 2',3'-cyclic phosphate end + an intron with a 2',3'-cyclic phosphate and a 5'-hydroxyl terminus.</text>
        <dbReference type="EC" id="4.6.1.16"/>
    </reaction>
</comment>
<name>A0AAW1QV41_9CHLO</name>
<dbReference type="Pfam" id="PF26577">
    <property type="entry name" value="TSEN34_N"/>
    <property type="match status" value="1"/>
</dbReference>
<evidence type="ECO:0000256" key="5">
    <source>
        <dbReference type="ARBA" id="ARBA00034031"/>
    </source>
</evidence>
<dbReference type="GO" id="GO:0003676">
    <property type="term" value="F:nucleic acid binding"/>
    <property type="evidence" value="ECO:0007669"/>
    <property type="project" value="InterPro"/>
</dbReference>
<accession>A0AAW1QV41</accession>
<evidence type="ECO:0000313" key="9">
    <source>
        <dbReference type="Proteomes" id="UP001445335"/>
    </source>
</evidence>
<evidence type="ECO:0000313" key="8">
    <source>
        <dbReference type="EMBL" id="KAK9825349.1"/>
    </source>
</evidence>
<dbReference type="SUPFAM" id="SSF53032">
    <property type="entry name" value="tRNA-intron endonuclease catalytic domain-like"/>
    <property type="match status" value="1"/>
</dbReference>
<evidence type="ECO:0000256" key="4">
    <source>
        <dbReference type="ARBA" id="ARBA00023239"/>
    </source>
</evidence>
<evidence type="ECO:0000259" key="6">
    <source>
        <dbReference type="Pfam" id="PF01974"/>
    </source>
</evidence>
<reference evidence="8 9" key="1">
    <citation type="journal article" date="2024" name="Nat. Commun.">
        <title>Phylogenomics reveals the evolutionary origins of lichenization in chlorophyte algae.</title>
        <authorList>
            <person name="Puginier C."/>
            <person name="Libourel C."/>
            <person name="Otte J."/>
            <person name="Skaloud P."/>
            <person name="Haon M."/>
            <person name="Grisel S."/>
            <person name="Petersen M."/>
            <person name="Berrin J.G."/>
            <person name="Delaux P.M."/>
            <person name="Dal Grande F."/>
            <person name="Keller J."/>
        </authorList>
    </citation>
    <scope>NUCLEOTIDE SEQUENCE [LARGE SCALE GENOMIC DNA]</scope>
    <source>
        <strain evidence="8 9">SAG 245.80</strain>
    </source>
</reference>
<dbReference type="PANTHER" id="PTHR13070">
    <property type="entry name" value="TRNA-SPLICING ENDONUCLEASE SUBUNIT SEN34-RELATED"/>
    <property type="match status" value="1"/>
</dbReference>
<comment type="caution">
    <text evidence="8">The sequence shown here is derived from an EMBL/GenBank/DDBJ whole genome shotgun (WGS) entry which is preliminary data.</text>
</comment>
<dbReference type="InterPro" id="IPR036167">
    <property type="entry name" value="tRNA_intron_Endo_cat-like_sf"/>
</dbReference>
<dbReference type="AlphaFoldDB" id="A0AAW1QV41"/>
<dbReference type="GO" id="GO:0000213">
    <property type="term" value="F:tRNA-intron lyase activity"/>
    <property type="evidence" value="ECO:0007669"/>
    <property type="project" value="UniProtKB-EC"/>
</dbReference>
<dbReference type="Gene3D" id="3.40.1350.10">
    <property type="match status" value="1"/>
</dbReference>
<keyword evidence="4" id="KW-0456">Lyase</keyword>
<dbReference type="InterPro" id="IPR059049">
    <property type="entry name" value="TSEN34_N"/>
</dbReference>
<dbReference type="InterPro" id="IPR011856">
    <property type="entry name" value="tRNA_endonuc-like_dom_sf"/>
</dbReference>
<evidence type="ECO:0000259" key="7">
    <source>
        <dbReference type="Pfam" id="PF26577"/>
    </source>
</evidence>
<dbReference type="InterPro" id="IPR006677">
    <property type="entry name" value="tRNA_intron_Endonuc_cat-like"/>
</dbReference>
<feature type="domain" description="tRNA intron endonuclease catalytic" evidence="6">
    <location>
        <begin position="117"/>
        <end position="191"/>
    </location>
</feature>
<comment type="similarity">
    <text evidence="1">Belongs to the tRNA-intron endonuclease family.</text>
</comment>
<dbReference type="Proteomes" id="UP001445335">
    <property type="component" value="Unassembled WGS sequence"/>
</dbReference>
<dbReference type="GO" id="GO:0005634">
    <property type="term" value="C:nucleus"/>
    <property type="evidence" value="ECO:0007669"/>
    <property type="project" value="UniProtKB-ARBA"/>
</dbReference>
<dbReference type="EMBL" id="JALJOU010000075">
    <property type="protein sequence ID" value="KAK9825349.1"/>
    <property type="molecule type" value="Genomic_DNA"/>
</dbReference>
<organism evidence="8 9">
    <name type="scientific">Elliptochloris bilobata</name>
    <dbReference type="NCBI Taxonomy" id="381761"/>
    <lineage>
        <taxon>Eukaryota</taxon>
        <taxon>Viridiplantae</taxon>
        <taxon>Chlorophyta</taxon>
        <taxon>core chlorophytes</taxon>
        <taxon>Trebouxiophyceae</taxon>
        <taxon>Trebouxiophyceae incertae sedis</taxon>
        <taxon>Elliptochloris clade</taxon>
        <taxon>Elliptochloris</taxon>
    </lineage>
</organism>
<dbReference type="PANTHER" id="PTHR13070:SF0">
    <property type="entry name" value="TRNA-SPLICING ENDONUCLEASE SUBUNIT SEN34"/>
    <property type="match status" value="1"/>
</dbReference>
<keyword evidence="3" id="KW-0819">tRNA processing</keyword>
<dbReference type="EC" id="4.6.1.16" evidence="2"/>
<dbReference type="Pfam" id="PF01974">
    <property type="entry name" value="tRNA_int_endo"/>
    <property type="match status" value="1"/>
</dbReference>
<gene>
    <name evidence="8" type="ORF">WJX81_001452</name>
</gene>
<evidence type="ECO:0000256" key="1">
    <source>
        <dbReference type="ARBA" id="ARBA00008078"/>
    </source>
</evidence>
<proteinExistence type="inferred from homology"/>
<protein>
    <recommendedName>
        <fullName evidence="2">tRNA-intron lyase</fullName>
        <ecNumber evidence="2">4.6.1.16</ecNumber>
    </recommendedName>
</protein>
<evidence type="ECO:0000256" key="3">
    <source>
        <dbReference type="ARBA" id="ARBA00022694"/>
    </source>
</evidence>
<dbReference type="CDD" id="cd22363">
    <property type="entry name" value="tRNA-intron_lyase_C"/>
    <property type="match status" value="1"/>
</dbReference>
<sequence>MEAGAQTASPELLWHLGFVWDASAARALRERHRLVGDAVGCVAGYPQQVSVSGLPLVLSREELAVGLQQGSLSLDGSAPVASPACNHRSAPAAAAAATSAAEAARAPDAAAPRAQAERERVFSDLHSRGYCISGGSKFGALWLLYPGDPSLYHAQFTVRLVPPDTPLDIVLLAAAQRSSHAARKHLAIASPGEQPTYLTLAPEAGFGGA</sequence>